<dbReference type="Pfam" id="PF00297">
    <property type="entry name" value="Ribosomal_L3"/>
    <property type="match status" value="1"/>
</dbReference>
<dbReference type="HAMAP" id="MF_01325_B">
    <property type="entry name" value="Ribosomal_uL3_B"/>
    <property type="match status" value="1"/>
</dbReference>
<dbReference type="FunFam" id="3.30.160.810:FF:000001">
    <property type="entry name" value="50S ribosomal protein L3"/>
    <property type="match status" value="1"/>
</dbReference>
<dbReference type="GO" id="GO:0006412">
    <property type="term" value="P:translation"/>
    <property type="evidence" value="ECO:0007669"/>
    <property type="project" value="UniProtKB-UniRule"/>
</dbReference>
<comment type="function">
    <text evidence="7 9">One of the primary rRNA binding proteins, it binds directly near the 3'-end of the 23S rRNA, where it nucleates assembly of the 50S subunit.</text>
</comment>
<dbReference type="PROSITE" id="PS00474">
    <property type="entry name" value="RIBOSOMAL_L3"/>
    <property type="match status" value="1"/>
</dbReference>
<dbReference type="Gene3D" id="2.40.30.10">
    <property type="entry name" value="Translation factors"/>
    <property type="match status" value="1"/>
</dbReference>
<dbReference type="GO" id="GO:0022625">
    <property type="term" value="C:cytosolic large ribosomal subunit"/>
    <property type="evidence" value="ECO:0007669"/>
    <property type="project" value="TreeGrafter"/>
</dbReference>
<dbReference type="RefSeq" id="WP_078810841.1">
    <property type="nucleotide sequence ID" value="NZ_FUWM01000024.1"/>
</dbReference>
<keyword evidence="3 7" id="KW-0694">RNA-binding</keyword>
<comment type="similarity">
    <text evidence="1 7 8">Belongs to the universal ribosomal protein uL3 family.</text>
</comment>
<dbReference type="PANTHER" id="PTHR11229">
    <property type="entry name" value="50S RIBOSOMAL PROTEIN L3"/>
    <property type="match status" value="1"/>
</dbReference>
<dbReference type="SUPFAM" id="SSF50447">
    <property type="entry name" value="Translation proteins"/>
    <property type="match status" value="1"/>
</dbReference>
<sequence length="209" mass="22784">MTKVILGKKVGMTQIFNDEGDVIPVTVVEAGPCSVVQKKIEEVDGYNAVQFGFEDIKEQRINKPLKGHFEKHGVEPKKYIQEIRINEDEGYEVGEVIKADVFGNGDKVDVTGTSKGKGFSGTIKRWNFSLGPKTHGSRNYRLPGAIGAGSDPARVFKGQKMAGHMGREKVTIQNLEVVKVDPEKNILAIKGAVPGPKKGLLLIKETVKG</sequence>
<dbReference type="FunFam" id="2.40.30.10:FF:000004">
    <property type="entry name" value="50S ribosomal protein L3"/>
    <property type="match status" value="1"/>
</dbReference>
<dbReference type="PANTHER" id="PTHR11229:SF16">
    <property type="entry name" value="LARGE RIBOSOMAL SUBUNIT PROTEIN UL3C"/>
    <property type="match status" value="1"/>
</dbReference>
<dbReference type="InterPro" id="IPR019926">
    <property type="entry name" value="Ribosomal_uL3_CS"/>
</dbReference>
<dbReference type="STRING" id="142842.SAMN02745118_02411"/>
<name>A0A1T4Q4D3_9FIRM</name>
<evidence type="ECO:0000256" key="8">
    <source>
        <dbReference type="RuleBase" id="RU003905"/>
    </source>
</evidence>
<dbReference type="Proteomes" id="UP000190625">
    <property type="component" value="Unassembled WGS sequence"/>
</dbReference>
<proteinExistence type="inferred from homology"/>
<keyword evidence="11" id="KW-1185">Reference proteome</keyword>
<organism evidence="10 11">
    <name type="scientific">Selenihalanaerobacter shriftii</name>
    <dbReference type="NCBI Taxonomy" id="142842"/>
    <lineage>
        <taxon>Bacteria</taxon>
        <taxon>Bacillati</taxon>
        <taxon>Bacillota</taxon>
        <taxon>Clostridia</taxon>
        <taxon>Halanaerobiales</taxon>
        <taxon>Halobacteroidaceae</taxon>
        <taxon>Selenihalanaerobacter</taxon>
    </lineage>
</organism>
<gene>
    <name evidence="7" type="primary">rplC</name>
    <name evidence="10" type="ORF">SAMN02745118_02411</name>
</gene>
<dbReference type="InterPro" id="IPR019927">
    <property type="entry name" value="Ribosomal_uL3_bac/org-type"/>
</dbReference>
<evidence type="ECO:0000256" key="1">
    <source>
        <dbReference type="ARBA" id="ARBA00006540"/>
    </source>
</evidence>
<evidence type="ECO:0000313" key="10">
    <source>
        <dbReference type="EMBL" id="SJZ98397.1"/>
    </source>
</evidence>
<reference evidence="11" key="1">
    <citation type="submission" date="2017-02" db="EMBL/GenBank/DDBJ databases">
        <authorList>
            <person name="Varghese N."/>
            <person name="Submissions S."/>
        </authorList>
    </citation>
    <scope>NUCLEOTIDE SEQUENCE [LARGE SCALE GENOMIC DNA]</scope>
    <source>
        <strain evidence="11">ATCC BAA-73</strain>
    </source>
</reference>
<protein>
    <recommendedName>
        <fullName evidence="6 7">Large ribosomal subunit protein uL3</fullName>
    </recommendedName>
</protein>
<evidence type="ECO:0000256" key="3">
    <source>
        <dbReference type="ARBA" id="ARBA00022884"/>
    </source>
</evidence>
<comment type="subunit">
    <text evidence="7 9">Part of the 50S ribosomal subunit. Forms a cluster with proteins L14 and L19.</text>
</comment>
<dbReference type="InterPro" id="IPR000597">
    <property type="entry name" value="Ribosomal_uL3"/>
</dbReference>
<evidence type="ECO:0000256" key="2">
    <source>
        <dbReference type="ARBA" id="ARBA00022730"/>
    </source>
</evidence>
<dbReference type="InterPro" id="IPR009000">
    <property type="entry name" value="Transl_B-barrel_sf"/>
</dbReference>
<dbReference type="NCBIfam" id="TIGR03625">
    <property type="entry name" value="L3_bact"/>
    <property type="match status" value="1"/>
</dbReference>
<evidence type="ECO:0000256" key="5">
    <source>
        <dbReference type="ARBA" id="ARBA00023274"/>
    </source>
</evidence>
<evidence type="ECO:0000313" key="11">
    <source>
        <dbReference type="Proteomes" id="UP000190625"/>
    </source>
</evidence>
<dbReference type="AlphaFoldDB" id="A0A1T4Q4D3"/>
<evidence type="ECO:0000256" key="4">
    <source>
        <dbReference type="ARBA" id="ARBA00022980"/>
    </source>
</evidence>
<keyword evidence="2 7" id="KW-0699">rRNA-binding</keyword>
<keyword evidence="5 7" id="KW-0687">Ribonucleoprotein</keyword>
<dbReference type="EMBL" id="FUWM01000024">
    <property type="protein sequence ID" value="SJZ98397.1"/>
    <property type="molecule type" value="Genomic_DNA"/>
</dbReference>
<accession>A0A1T4Q4D3</accession>
<dbReference type="Gene3D" id="3.30.160.810">
    <property type="match status" value="1"/>
</dbReference>
<dbReference type="GO" id="GO:0003735">
    <property type="term" value="F:structural constituent of ribosome"/>
    <property type="evidence" value="ECO:0007669"/>
    <property type="project" value="UniProtKB-UniRule"/>
</dbReference>
<evidence type="ECO:0000256" key="9">
    <source>
        <dbReference type="RuleBase" id="RU003906"/>
    </source>
</evidence>
<dbReference type="GO" id="GO:0019843">
    <property type="term" value="F:rRNA binding"/>
    <property type="evidence" value="ECO:0007669"/>
    <property type="project" value="UniProtKB-UniRule"/>
</dbReference>
<dbReference type="OrthoDB" id="9806135at2"/>
<evidence type="ECO:0000256" key="6">
    <source>
        <dbReference type="ARBA" id="ARBA00035243"/>
    </source>
</evidence>
<keyword evidence="4 7" id="KW-0689">Ribosomal protein</keyword>
<evidence type="ECO:0000256" key="7">
    <source>
        <dbReference type="HAMAP-Rule" id="MF_01325"/>
    </source>
</evidence>